<comment type="cofactor">
    <cofactor evidence="1">
        <name>Zn(2+)</name>
        <dbReference type="ChEBI" id="CHEBI:29105"/>
    </cofactor>
</comment>
<comment type="similarity">
    <text evidence="2">Belongs to the cytidine and deoxycytidylate deaminase family.</text>
</comment>
<dbReference type="InterPro" id="IPR016192">
    <property type="entry name" value="APOBEC/CMP_deaminase_Zn-bd"/>
</dbReference>
<dbReference type="AlphaFoldDB" id="A0A8J7IPD6"/>
<dbReference type="InterPro" id="IPR027417">
    <property type="entry name" value="P-loop_NTPase"/>
</dbReference>
<sequence>MEAAEAVELEVVKKLEKPYDTILNRRTQEQIVALCGAVGSGTTDIAKKISDCFSRYSYEVKSVKASDLLIEAIATLEDTGQVEKGKFKYKDWGSEEERIKCLQDIGDWLRLKYGSDAAAQLFIKKVSAFRQKDITEKEVAAGQLRRESKPLVWILDSLKHPEEVKLLRLVYDKMFSLFGVLCTFDVRKNIMVDVHGMTPEHAEQVLKRDESEDISHGQKLIKTLQYGDFFIRNSPFTTQRVVDSIERYVKLLLGDHSVTPTHGEYAMYLAQSAAYRSGCMSRQVGAAVLNTHGEIISTGFNDVPRYGGGLYVENSQKDARCFKVARGECRNEFRKGVIKKKLKELLSKKYPETEVDAELIPLISDETGISDLTEYCRAVHAEMDAITSAARKGFSLRSGTMYVTTFPCHNCAKHIIASGMKKVFYIEPYEKSLALSMHNDSVSTTEETTEAVLFLPFEGVAPRQYQNRFCTTTTKKVDGKFVAINVGKDTPAYSQLLDCFTDYEGKIVDTLAKNGL</sequence>
<comment type="caution">
    <text evidence="7">The sequence shown here is derived from an EMBL/GenBank/DDBJ whole genome shotgun (WGS) entry which is preliminary data.</text>
</comment>
<dbReference type="CDD" id="cd01286">
    <property type="entry name" value="deoxycytidylate_deaminase"/>
    <property type="match status" value="1"/>
</dbReference>
<evidence type="ECO:0000256" key="1">
    <source>
        <dbReference type="ARBA" id="ARBA00001947"/>
    </source>
</evidence>
<evidence type="ECO:0000256" key="4">
    <source>
        <dbReference type="ARBA" id="ARBA00022801"/>
    </source>
</evidence>
<keyword evidence="8" id="KW-1185">Reference proteome</keyword>
<dbReference type="RefSeq" id="WP_199384299.1">
    <property type="nucleotide sequence ID" value="NZ_JAEMHM010000009.1"/>
</dbReference>
<name>A0A8J7IPD6_9BACT</name>
<dbReference type="InterPro" id="IPR015517">
    <property type="entry name" value="dCMP_deaminase-rel"/>
</dbReference>
<gene>
    <name evidence="7" type="ORF">JFN93_11845</name>
</gene>
<dbReference type="Proteomes" id="UP000636888">
    <property type="component" value="Unassembled WGS sequence"/>
</dbReference>
<evidence type="ECO:0000256" key="5">
    <source>
        <dbReference type="ARBA" id="ARBA00022833"/>
    </source>
</evidence>
<dbReference type="PANTHER" id="PTHR11086">
    <property type="entry name" value="DEOXYCYTIDYLATE DEAMINASE-RELATED"/>
    <property type="match status" value="1"/>
</dbReference>
<dbReference type="InterPro" id="IPR016193">
    <property type="entry name" value="Cytidine_deaminase-like"/>
</dbReference>
<dbReference type="GO" id="GO:0008270">
    <property type="term" value="F:zinc ion binding"/>
    <property type="evidence" value="ECO:0007669"/>
    <property type="project" value="InterPro"/>
</dbReference>
<proteinExistence type="inferred from homology"/>
<evidence type="ECO:0000256" key="3">
    <source>
        <dbReference type="ARBA" id="ARBA00022723"/>
    </source>
</evidence>
<dbReference type="EMBL" id="JAEMHM010000009">
    <property type="protein sequence ID" value="MBJ6725403.1"/>
    <property type="molecule type" value="Genomic_DNA"/>
</dbReference>
<dbReference type="GO" id="GO:0005737">
    <property type="term" value="C:cytoplasm"/>
    <property type="evidence" value="ECO:0007669"/>
    <property type="project" value="TreeGrafter"/>
</dbReference>
<dbReference type="Gene3D" id="3.40.50.300">
    <property type="entry name" value="P-loop containing nucleotide triphosphate hydrolases"/>
    <property type="match status" value="1"/>
</dbReference>
<reference evidence="7" key="1">
    <citation type="submission" date="2020-12" db="EMBL/GenBank/DDBJ databases">
        <title>Geomonas sp. Red875, isolated from river sediment.</title>
        <authorList>
            <person name="Xu Z."/>
            <person name="Zhang Z."/>
            <person name="Masuda Y."/>
            <person name="Itoh H."/>
            <person name="Senoo K."/>
        </authorList>
    </citation>
    <scope>NUCLEOTIDE SEQUENCE</scope>
    <source>
        <strain evidence="7">Red875</strain>
    </source>
</reference>
<dbReference type="PANTHER" id="PTHR11086:SF18">
    <property type="entry name" value="DEOXYCYTIDYLATE DEAMINASE"/>
    <property type="match status" value="1"/>
</dbReference>
<dbReference type="Gene3D" id="3.40.140.10">
    <property type="entry name" value="Cytidine Deaminase, domain 2"/>
    <property type="match status" value="1"/>
</dbReference>
<keyword evidence="5" id="KW-0862">Zinc</keyword>
<accession>A0A8J7IPD6</accession>
<evidence type="ECO:0000313" key="8">
    <source>
        <dbReference type="Proteomes" id="UP000636888"/>
    </source>
</evidence>
<evidence type="ECO:0000313" key="7">
    <source>
        <dbReference type="EMBL" id="MBJ6725403.1"/>
    </source>
</evidence>
<keyword evidence="3" id="KW-0479">Metal-binding</keyword>
<dbReference type="GO" id="GO:0004132">
    <property type="term" value="F:dCMP deaminase activity"/>
    <property type="evidence" value="ECO:0007669"/>
    <property type="project" value="TreeGrafter"/>
</dbReference>
<feature type="domain" description="CMP/dCMP-type deaminase" evidence="6">
    <location>
        <begin position="261"/>
        <end position="436"/>
    </location>
</feature>
<dbReference type="PROSITE" id="PS00903">
    <property type="entry name" value="CYT_DCMP_DEAMINASES_1"/>
    <property type="match status" value="1"/>
</dbReference>
<dbReference type="InterPro" id="IPR035105">
    <property type="entry name" value="Deoxycytidylate_deaminase_dom"/>
</dbReference>
<dbReference type="SUPFAM" id="SSF53927">
    <property type="entry name" value="Cytidine deaminase-like"/>
    <property type="match status" value="1"/>
</dbReference>
<protein>
    <submittedName>
        <fullName evidence="7">dCMP deaminase family protein</fullName>
    </submittedName>
</protein>
<dbReference type="NCBIfam" id="NF041025">
    <property type="entry name" value="antiphage_deaminase"/>
    <property type="match status" value="1"/>
</dbReference>
<evidence type="ECO:0000259" key="6">
    <source>
        <dbReference type="PROSITE" id="PS51747"/>
    </source>
</evidence>
<dbReference type="Pfam" id="PF00383">
    <property type="entry name" value="dCMP_cyt_deam_1"/>
    <property type="match status" value="1"/>
</dbReference>
<dbReference type="PROSITE" id="PS51747">
    <property type="entry name" value="CYT_DCMP_DEAMINASES_2"/>
    <property type="match status" value="1"/>
</dbReference>
<organism evidence="7 8">
    <name type="scientific">Geomesophilobacter sediminis</name>
    <dbReference type="NCBI Taxonomy" id="2798584"/>
    <lineage>
        <taxon>Bacteria</taxon>
        <taxon>Pseudomonadati</taxon>
        <taxon>Thermodesulfobacteriota</taxon>
        <taxon>Desulfuromonadia</taxon>
        <taxon>Geobacterales</taxon>
        <taxon>Geobacteraceae</taxon>
        <taxon>Geomesophilobacter</taxon>
    </lineage>
</organism>
<dbReference type="InterPro" id="IPR002125">
    <property type="entry name" value="CMP_dCMP_dom"/>
</dbReference>
<evidence type="ECO:0000256" key="2">
    <source>
        <dbReference type="ARBA" id="ARBA00006576"/>
    </source>
</evidence>
<keyword evidence="4" id="KW-0378">Hydrolase</keyword>